<evidence type="ECO:0000313" key="17">
    <source>
        <dbReference type="Proteomes" id="UP000034368"/>
    </source>
</evidence>
<dbReference type="InterPro" id="IPR015803">
    <property type="entry name" value="Cys-tRNA-ligase"/>
</dbReference>
<evidence type="ECO:0000256" key="11">
    <source>
        <dbReference type="ARBA" id="ARBA00022917"/>
    </source>
</evidence>
<keyword evidence="10 14" id="KW-0067">ATP-binding</keyword>
<comment type="caution">
    <text evidence="14">Lacks conserved residue(s) required for the propagation of feature annotation.</text>
</comment>
<accession>A0A0G1NB36</accession>
<organism evidence="16 17">
    <name type="scientific">Candidatus Yanofskybacteria bacterium GW2011_GWB1_45_11</name>
    <dbReference type="NCBI Taxonomy" id="1619026"/>
    <lineage>
        <taxon>Bacteria</taxon>
        <taxon>Candidatus Yanofskyibacteriota</taxon>
    </lineage>
</organism>
<keyword evidence="5 14" id="KW-0963">Cytoplasm</keyword>
<dbReference type="PRINTS" id="PR00983">
    <property type="entry name" value="TRNASYNTHCYS"/>
</dbReference>
<feature type="binding site" evidence="14">
    <location>
        <position position="285"/>
    </location>
    <ligand>
        <name>ATP</name>
        <dbReference type="ChEBI" id="CHEBI:30616"/>
    </ligand>
</feature>
<dbReference type="HAMAP" id="MF_00041">
    <property type="entry name" value="Cys_tRNA_synth"/>
    <property type="match status" value="1"/>
</dbReference>
<keyword evidence="7" id="KW-0479">Metal-binding</keyword>
<dbReference type="Proteomes" id="UP000034368">
    <property type="component" value="Unassembled WGS sequence"/>
</dbReference>
<comment type="subcellular location">
    <subcellularLocation>
        <location evidence="2 14">Cytoplasm</location>
    </subcellularLocation>
</comment>
<dbReference type="CDD" id="cd00672">
    <property type="entry name" value="CysRS_core"/>
    <property type="match status" value="1"/>
</dbReference>
<proteinExistence type="inferred from homology"/>
<keyword evidence="8 14" id="KW-0547">Nucleotide-binding</keyword>
<reference evidence="16 17" key="1">
    <citation type="journal article" date="2015" name="Nature">
        <title>rRNA introns, odd ribosomes, and small enigmatic genomes across a large radiation of phyla.</title>
        <authorList>
            <person name="Brown C.T."/>
            <person name="Hug L.A."/>
            <person name="Thomas B.C."/>
            <person name="Sharon I."/>
            <person name="Castelle C.J."/>
            <person name="Singh A."/>
            <person name="Wilkins M.J."/>
            <person name="Williams K.H."/>
            <person name="Banfield J.F."/>
        </authorList>
    </citation>
    <scope>NUCLEOTIDE SEQUENCE [LARGE SCALE GENOMIC DNA]</scope>
</reference>
<dbReference type="Pfam" id="PF09190">
    <property type="entry name" value="DALR_2"/>
    <property type="match status" value="1"/>
</dbReference>
<evidence type="ECO:0000256" key="8">
    <source>
        <dbReference type="ARBA" id="ARBA00022741"/>
    </source>
</evidence>
<dbReference type="InterPro" id="IPR014729">
    <property type="entry name" value="Rossmann-like_a/b/a_fold"/>
</dbReference>
<keyword evidence="11 14" id="KW-0648">Protein biosynthesis</keyword>
<evidence type="ECO:0000256" key="3">
    <source>
        <dbReference type="ARBA" id="ARBA00005594"/>
    </source>
</evidence>
<dbReference type="EMBL" id="LCKD01000003">
    <property type="protein sequence ID" value="KKT90317.1"/>
    <property type="molecule type" value="Genomic_DNA"/>
</dbReference>
<comment type="subunit">
    <text evidence="4 14">Monomer.</text>
</comment>
<evidence type="ECO:0000256" key="4">
    <source>
        <dbReference type="ARBA" id="ARBA00011245"/>
    </source>
</evidence>
<comment type="catalytic activity">
    <reaction evidence="13 14">
        <text>tRNA(Cys) + L-cysteine + ATP = L-cysteinyl-tRNA(Cys) + AMP + diphosphate</text>
        <dbReference type="Rhea" id="RHEA:17773"/>
        <dbReference type="Rhea" id="RHEA-COMP:9661"/>
        <dbReference type="Rhea" id="RHEA-COMP:9679"/>
        <dbReference type="ChEBI" id="CHEBI:30616"/>
        <dbReference type="ChEBI" id="CHEBI:33019"/>
        <dbReference type="ChEBI" id="CHEBI:35235"/>
        <dbReference type="ChEBI" id="CHEBI:78442"/>
        <dbReference type="ChEBI" id="CHEBI:78517"/>
        <dbReference type="ChEBI" id="CHEBI:456215"/>
        <dbReference type="EC" id="6.1.1.16"/>
    </reaction>
</comment>
<evidence type="ECO:0000256" key="9">
    <source>
        <dbReference type="ARBA" id="ARBA00022833"/>
    </source>
</evidence>
<gene>
    <name evidence="14" type="primary">cysS</name>
    <name evidence="16" type="ORF">UW90_C0003G0041</name>
</gene>
<feature type="short sequence motif" description="'HIGH' region" evidence="14">
    <location>
        <begin position="31"/>
        <end position="41"/>
    </location>
</feature>
<dbReference type="InterPro" id="IPR032678">
    <property type="entry name" value="tRNA-synt_1_cat_dom"/>
</dbReference>
<keyword evidence="9" id="KW-0862">Zinc</keyword>
<protein>
    <recommendedName>
        <fullName evidence="14">Cysteine--tRNA ligase</fullName>
        <ecNumber evidence="14">6.1.1.16</ecNumber>
    </recommendedName>
    <alternativeName>
        <fullName evidence="14">Cysteinyl-tRNA synthetase</fullName>
        <shortName evidence="14">CysRS</shortName>
    </alternativeName>
</protein>
<dbReference type="Pfam" id="PF23493">
    <property type="entry name" value="CysS_C"/>
    <property type="match status" value="1"/>
</dbReference>
<dbReference type="SUPFAM" id="SSF47323">
    <property type="entry name" value="Anticodon-binding domain of a subclass of class I aminoacyl-tRNA synthetases"/>
    <property type="match status" value="1"/>
</dbReference>
<dbReference type="GO" id="GO:0004817">
    <property type="term" value="F:cysteine-tRNA ligase activity"/>
    <property type="evidence" value="ECO:0007669"/>
    <property type="project" value="UniProtKB-UniRule"/>
</dbReference>
<dbReference type="GO" id="GO:0005524">
    <property type="term" value="F:ATP binding"/>
    <property type="evidence" value="ECO:0007669"/>
    <property type="project" value="UniProtKB-UniRule"/>
</dbReference>
<dbReference type="EC" id="6.1.1.16" evidence="14"/>
<dbReference type="AlphaFoldDB" id="A0A0G1NB36"/>
<dbReference type="NCBIfam" id="TIGR00435">
    <property type="entry name" value="cysS"/>
    <property type="match status" value="1"/>
</dbReference>
<dbReference type="InterPro" id="IPR024909">
    <property type="entry name" value="Cys-tRNA/MSH_ligase"/>
</dbReference>
<keyword evidence="6 14" id="KW-0436">Ligase</keyword>
<dbReference type="GO" id="GO:0006423">
    <property type="term" value="P:cysteinyl-tRNA aminoacylation"/>
    <property type="evidence" value="ECO:0007669"/>
    <property type="project" value="UniProtKB-UniRule"/>
</dbReference>
<dbReference type="Pfam" id="PF01406">
    <property type="entry name" value="tRNA-synt_1e"/>
    <property type="match status" value="1"/>
</dbReference>
<keyword evidence="12 14" id="KW-0030">Aminoacyl-tRNA synthetase</keyword>
<evidence type="ECO:0000256" key="14">
    <source>
        <dbReference type="HAMAP-Rule" id="MF_00041"/>
    </source>
</evidence>
<feature type="short sequence motif" description="'KMSKS' region" evidence="14">
    <location>
        <begin position="282"/>
        <end position="286"/>
    </location>
</feature>
<dbReference type="GO" id="GO:0005737">
    <property type="term" value="C:cytoplasm"/>
    <property type="evidence" value="ECO:0007669"/>
    <property type="project" value="UniProtKB-SubCell"/>
</dbReference>
<evidence type="ECO:0000256" key="2">
    <source>
        <dbReference type="ARBA" id="ARBA00004496"/>
    </source>
</evidence>
<evidence type="ECO:0000256" key="10">
    <source>
        <dbReference type="ARBA" id="ARBA00022840"/>
    </source>
</evidence>
<evidence type="ECO:0000256" key="7">
    <source>
        <dbReference type="ARBA" id="ARBA00022723"/>
    </source>
</evidence>
<comment type="similarity">
    <text evidence="3 14">Belongs to the class-I aminoacyl-tRNA synthetase family.</text>
</comment>
<dbReference type="PATRIC" id="fig|1619026.3.peg.189"/>
<dbReference type="FunFam" id="3.40.50.620:FF:000130">
    <property type="entry name" value="Cysteine--tRNA ligase"/>
    <property type="match status" value="1"/>
</dbReference>
<dbReference type="Gene3D" id="3.40.50.620">
    <property type="entry name" value="HUPs"/>
    <property type="match status" value="1"/>
</dbReference>
<dbReference type="GO" id="GO:0046872">
    <property type="term" value="F:metal ion binding"/>
    <property type="evidence" value="ECO:0007669"/>
    <property type="project" value="UniProtKB-KW"/>
</dbReference>
<name>A0A0G1NB36_9BACT</name>
<evidence type="ECO:0000256" key="12">
    <source>
        <dbReference type="ARBA" id="ARBA00023146"/>
    </source>
</evidence>
<evidence type="ECO:0000256" key="6">
    <source>
        <dbReference type="ARBA" id="ARBA00022598"/>
    </source>
</evidence>
<comment type="caution">
    <text evidence="16">The sequence shown here is derived from an EMBL/GenBank/DDBJ whole genome shotgun (WGS) entry which is preliminary data.</text>
</comment>
<sequence>MNLKIYNTLAGQIEEFRPRNEGRVDMFVCGPTVYDYSHIGHARTYVFFDVVAKYLKTIGYDIKYVQNITNIDDKIIARAQKQDISPQILAEKYEKEYLADMESLGIDSVWKYARATDHIPDIIKQIETLISNGCAYAAPAVPARGQEAIVDGNRDVYFSVEKFADYGKLSGQKLDELQEGVRIELESNKNNPRDFVLWKAQNYRYEPAWHSPWGNGRPGWHIEDTAITEHYLGQQYDLHGGGQELIFPHHEAEIAQQESASGKKPFVKYWMHAGWLMVNGEKMSKSLGNYITIRDALNSYSPQALRLMFLSNYYRSPLNYTSDSIKQFSAGAVRISEFSKKIQRINTDEGIYEADSDIKETWQKILNAMNNDFNTPEAIAAIFDYIRLVNGRMNQIPKAETKKIKKFLEELDGIFGIVPTGEHAVPDNVSKLVDLREEARENRDWALSDSLRSQIFELGYAVEDTPNGPYVTKRPD</sequence>
<comment type="cofactor">
    <cofactor evidence="1">
        <name>Zn(2+)</name>
        <dbReference type="ChEBI" id="CHEBI:29105"/>
    </cofactor>
</comment>
<dbReference type="SMART" id="SM00840">
    <property type="entry name" value="DALR_2"/>
    <property type="match status" value="1"/>
</dbReference>
<dbReference type="InterPro" id="IPR009080">
    <property type="entry name" value="tRNAsynth_Ia_anticodon-bd"/>
</dbReference>
<evidence type="ECO:0000256" key="13">
    <source>
        <dbReference type="ARBA" id="ARBA00047398"/>
    </source>
</evidence>
<dbReference type="PANTHER" id="PTHR10890:SF3">
    <property type="entry name" value="CYSTEINE--TRNA LIGASE, CYTOPLASMIC"/>
    <property type="match status" value="1"/>
</dbReference>
<dbReference type="SUPFAM" id="SSF52374">
    <property type="entry name" value="Nucleotidylyl transferase"/>
    <property type="match status" value="1"/>
</dbReference>
<evidence type="ECO:0000313" key="16">
    <source>
        <dbReference type="EMBL" id="KKT90317.1"/>
    </source>
</evidence>
<dbReference type="InterPro" id="IPR015273">
    <property type="entry name" value="Cys-tRNA-synt_Ia_DALR"/>
</dbReference>
<dbReference type="InterPro" id="IPR056411">
    <property type="entry name" value="CysS_C"/>
</dbReference>
<evidence type="ECO:0000259" key="15">
    <source>
        <dbReference type="SMART" id="SM00840"/>
    </source>
</evidence>
<feature type="domain" description="Cysteinyl-tRNA synthetase class Ia DALR" evidence="15">
    <location>
        <begin position="364"/>
        <end position="423"/>
    </location>
</feature>
<dbReference type="Gene3D" id="1.20.120.1910">
    <property type="entry name" value="Cysteine-tRNA ligase, C-terminal anti-codon recognition domain"/>
    <property type="match status" value="1"/>
</dbReference>
<dbReference type="PANTHER" id="PTHR10890">
    <property type="entry name" value="CYSTEINYL-TRNA SYNTHETASE"/>
    <property type="match status" value="1"/>
</dbReference>
<evidence type="ECO:0000256" key="5">
    <source>
        <dbReference type="ARBA" id="ARBA00022490"/>
    </source>
</evidence>
<evidence type="ECO:0000256" key="1">
    <source>
        <dbReference type="ARBA" id="ARBA00001947"/>
    </source>
</evidence>